<dbReference type="GO" id="GO:0016020">
    <property type="term" value="C:membrane"/>
    <property type="evidence" value="ECO:0007669"/>
    <property type="project" value="UniProtKB-SubCell"/>
</dbReference>
<feature type="transmembrane region" description="Helical" evidence="6">
    <location>
        <begin position="80"/>
        <end position="100"/>
    </location>
</feature>
<dbReference type="OrthoDB" id="2126698at2759"/>
<dbReference type="Proteomes" id="UP000332933">
    <property type="component" value="Unassembled WGS sequence"/>
</dbReference>
<sequence length="486" mass="53038">MSGAVPERKSPSERLPLVMNDTKEELHGPMSTSVAEEVPILMGLIVPVVFTLLNEYVPAITNIVLVGHSAADNTKEQVDAVAISSMLFNITSMSVGLGLATSMDTLCTQAFGAQNTKKFGAIFQAGVLGTGLFLIPSCILNWYSESILLFLHQDPEISAMAGTFTRYSTLGLPFLCLYELIKRLLQPHQITLPSAVVAVVANVIHISVGYYLTNFTTYGYLGAAIGRSIAYICLPLLLLPYFFWNPVHREWHLRWDWREAWANLPDFLEFGIPGMVSLVVEWGAWEILTLMAGLMQDHAVVLGVNSIIMTIISLIYMIFWGVSTAACIRVGYFLGANKPAEARLVTYVCYAITLGCCLCTGVVLFATRASLPGLFVVDRDVIERTTYAILFVIPCHMIDSMNCVTTGVLRAMGKQQIGVLVLSGAYYVVGIPAAAIFAFGVEWSIEGLWIGFTCGTTIACLAYAIQIRAINWVRLANEASVRGGAD</sequence>
<dbReference type="GO" id="GO:0015297">
    <property type="term" value="F:antiporter activity"/>
    <property type="evidence" value="ECO:0007669"/>
    <property type="project" value="InterPro"/>
</dbReference>
<feature type="transmembrane region" description="Helical" evidence="6">
    <location>
        <begin position="305"/>
        <end position="332"/>
    </location>
</feature>
<dbReference type="InterPro" id="IPR002528">
    <property type="entry name" value="MATE_fam"/>
</dbReference>
<keyword evidence="3 6" id="KW-0812">Transmembrane</keyword>
<evidence type="ECO:0000256" key="3">
    <source>
        <dbReference type="ARBA" id="ARBA00022692"/>
    </source>
</evidence>
<protein>
    <submittedName>
        <fullName evidence="8">Aste57867_16363 protein</fullName>
    </submittedName>
</protein>
<feature type="transmembrane region" description="Helical" evidence="6">
    <location>
        <begin position="417"/>
        <end position="441"/>
    </location>
</feature>
<evidence type="ECO:0000256" key="6">
    <source>
        <dbReference type="SAM" id="Phobius"/>
    </source>
</evidence>
<keyword evidence="4 6" id="KW-1133">Transmembrane helix</keyword>
<evidence type="ECO:0000256" key="2">
    <source>
        <dbReference type="ARBA" id="ARBA00010199"/>
    </source>
</evidence>
<evidence type="ECO:0000256" key="5">
    <source>
        <dbReference type="ARBA" id="ARBA00023136"/>
    </source>
</evidence>
<name>A0A485L599_9STRA</name>
<dbReference type="InterPro" id="IPR045069">
    <property type="entry name" value="MATE_euk"/>
</dbReference>
<proteinExistence type="inferred from homology"/>
<feature type="transmembrane region" description="Helical" evidence="6">
    <location>
        <begin position="40"/>
        <end position="60"/>
    </location>
</feature>
<dbReference type="EMBL" id="CAADRA010005890">
    <property type="protein sequence ID" value="VFT93139.1"/>
    <property type="molecule type" value="Genomic_DNA"/>
</dbReference>
<feature type="transmembrane region" description="Helical" evidence="6">
    <location>
        <begin position="344"/>
        <end position="366"/>
    </location>
</feature>
<evidence type="ECO:0000256" key="4">
    <source>
        <dbReference type="ARBA" id="ARBA00022989"/>
    </source>
</evidence>
<dbReference type="PANTHER" id="PTHR11206">
    <property type="entry name" value="MULTIDRUG RESISTANCE PROTEIN"/>
    <property type="match status" value="1"/>
</dbReference>
<reference evidence="8 9" key="1">
    <citation type="submission" date="2019-03" db="EMBL/GenBank/DDBJ databases">
        <authorList>
            <person name="Gaulin E."/>
            <person name="Dumas B."/>
        </authorList>
    </citation>
    <scope>NUCLEOTIDE SEQUENCE [LARGE SCALE GENOMIC DNA]</scope>
    <source>
        <strain evidence="8">CBS 568.67</strain>
    </source>
</reference>
<keyword evidence="9" id="KW-1185">Reference proteome</keyword>
<feature type="transmembrane region" description="Helical" evidence="6">
    <location>
        <begin position="447"/>
        <end position="465"/>
    </location>
</feature>
<dbReference type="AlphaFoldDB" id="A0A485L599"/>
<dbReference type="GO" id="GO:0042910">
    <property type="term" value="F:xenobiotic transmembrane transporter activity"/>
    <property type="evidence" value="ECO:0007669"/>
    <property type="project" value="InterPro"/>
</dbReference>
<dbReference type="GO" id="GO:1990961">
    <property type="term" value="P:xenobiotic detoxification by transmembrane export across the plasma membrane"/>
    <property type="evidence" value="ECO:0007669"/>
    <property type="project" value="InterPro"/>
</dbReference>
<accession>A0A485L599</accession>
<evidence type="ECO:0000313" key="7">
    <source>
        <dbReference type="EMBL" id="KAF0692551.1"/>
    </source>
</evidence>
<evidence type="ECO:0000256" key="1">
    <source>
        <dbReference type="ARBA" id="ARBA00004141"/>
    </source>
</evidence>
<feature type="transmembrane region" description="Helical" evidence="6">
    <location>
        <begin position="218"/>
        <end position="243"/>
    </location>
</feature>
<feature type="transmembrane region" description="Helical" evidence="6">
    <location>
        <begin position="121"/>
        <end position="144"/>
    </location>
</feature>
<dbReference type="EMBL" id="VJMH01005869">
    <property type="protein sequence ID" value="KAF0692551.1"/>
    <property type="molecule type" value="Genomic_DNA"/>
</dbReference>
<gene>
    <name evidence="8" type="primary">Aste57867_16363</name>
    <name evidence="7" type="ORF">As57867_016306</name>
    <name evidence="8" type="ORF">ASTE57867_16363</name>
</gene>
<comment type="subcellular location">
    <subcellularLocation>
        <location evidence="1">Membrane</location>
        <topology evidence="1">Multi-pass membrane protein</topology>
    </subcellularLocation>
</comment>
<reference evidence="7" key="2">
    <citation type="submission" date="2019-06" db="EMBL/GenBank/DDBJ databases">
        <title>Genomics analysis of Aphanomyces spp. identifies a new class of oomycete effector associated with host adaptation.</title>
        <authorList>
            <person name="Gaulin E."/>
        </authorList>
    </citation>
    <scope>NUCLEOTIDE SEQUENCE</scope>
    <source>
        <strain evidence="7">CBS 578.67</strain>
    </source>
</reference>
<dbReference type="CDD" id="cd13132">
    <property type="entry name" value="MATE_eukaryotic"/>
    <property type="match status" value="1"/>
</dbReference>
<dbReference type="Pfam" id="PF01554">
    <property type="entry name" value="MatE"/>
    <property type="match status" value="2"/>
</dbReference>
<dbReference type="NCBIfam" id="TIGR00797">
    <property type="entry name" value="matE"/>
    <property type="match status" value="1"/>
</dbReference>
<organism evidence="8 9">
    <name type="scientific">Aphanomyces stellatus</name>
    <dbReference type="NCBI Taxonomy" id="120398"/>
    <lineage>
        <taxon>Eukaryota</taxon>
        <taxon>Sar</taxon>
        <taxon>Stramenopiles</taxon>
        <taxon>Oomycota</taxon>
        <taxon>Saprolegniomycetes</taxon>
        <taxon>Saprolegniales</taxon>
        <taxon>Verrucalvaceae</taxon>
        <taxon>Aphanomyces</taxon>
    </lineage>
</organism>
<feature type="transmembrane region" description="Helical" evidence="6">
    <location>
        <begin position="386"/>
        <end position="405"/>
    </location>
</feature>
<evidence type="ECO:0000313" key="8">
    <source>
        <dbReference type="EMBL" id="VFT93139.1"/>
    </source>
</evidence>
<feature type="transmembrane region" description="Helical" evidence="6">
    <location>
        <begin position="190"/>
        <end position="212"/>
    </location>
</feature>
<keyword evidence="5 6" id="KW-0472">Membrane</keyword>
<comment type="similarity">
    <text evidence="2">Belongs to the multi antimicrobial extrusion (MATE) (TC 2.A.66.1) family.</text>
</comment>
<evidence type="ECO:0000313" key="9">
    <source>
        <dbReference type="Proteomes" id="UP000332933"/>
    </source>
</evidence>